<dbReference type="Proteomes" id="UP001159428">
    <property type="component" value="Unassembled WGS sequence"/>
</dbReference>
<gene>
    <name evidence="1" type="ORF">PMEA_00011821</name>
</gene>
<evidence type="ECO:0000313" key="2">
    <source>
        <dbReference type="Proteomes" id="UP001159428"/>
    </source>
</evidence>
<keyword evidence="2" id="KW-1185">Reference proteome</keyword>
<reference evidence="1 2" key="1">
    <citation type="submission" date="2022-05" db="EMBL/GenBank/DDBJ databases">
        <authorList>
            <consortium name="Genoscope - CEA"/>
            <person name="William W."/>
        </authorList>
    </citation>
    <scope>NUCLEOTIDE SEQUENCE [LARGE SCALE GENOMIC DNA]</scope>
</reference>
<accession>A0AAU9Y4A6</accession>
<evidence type="ECO:0000313" key="1">
    <source>
        <dbReference type="EMBL" id="CAH3169401.1"/>
    </source>
</evidence>
<feature type="non-terminal residue" evidence="1">
    <location>
        <position position="1"/>
    </location>
</feature>
<name>A0AAU9Y4A6_9CNID</name>
<dbReference type="PANTHER" id="PTHR33845">
    <property type="entry name" value="C2H2-TYPE DOMAIN-CONTAINING PROTEIN"/>
    <property type="match status" value="1"/>
</dbReference>
<dbReference type="AlphaFoldDB" id="A0AAU9Y4A6"/>
<dbReference type="EMBL" id="CALNXJ010000209">
    <property type="protein sequence ID" value="CAH3169401.1"/>
    <property type="molecule type" value="Genomic_DNA"/>
</dbReference>
<protein>
    <submittedName>
        <fullName evidence="1">Uncharacterized protein</fullName>
    </submittedName>
</protein>
<sequence length="221" mass="25321">KKRKLPSLIKAKILYVQKLTEGTSTQPQMASFTVLMSSSTKLSEGWALWASKKSKHFNENQKNYLDEKFKLGQETGYKEDLSQVASDMRRARNENGERRFAVGEFLSPQQIKSYFSRSVAKIKQAESVAEIDVPAIDEEMAYSSAHDKIIQECQLSHPILYDTYHLCQLYATNKLTRFIISFLQDICTYFQLEIDSLPATRKAPYVGLINELINPCTCKEK</sequence>
<organism evidence="1 2">
    <name type="scientific">Pocillopora meandrina</name>
    <dbReference type="NCBI Taxonomy" id="46732"/>
    <lineage>
        <taxon>Eukaryota</taxon>
        <taxon>Metazoa</taxon>
        <taxon>Cnidaria</taxon>
        <taxon>Anthozoa</taxon>
        <taxon>Hexacorallia</taxon>
        <taxon>Scleractinia</taxon>
        <taxon>Astrocoeniina</taxon>
        <taxon>Pocilloporidae</taxon>
        <taxon>Pocillopora</taxon>
    </lineage>
</organism>
<dbReference type="PANTHER" id="PTHR33845:SF1">
    <property type="entry name" value="C2H2-TYPE DOMAIN-CONTAINING PROTEIN"/>
    <property type="match status" value="1"/>
</dbReference>
<proteinExistence type="predicted"/>
<comment type="caution">
    <text evidence="1">The sequence shown here is derived from an EMBL/GenBank/DDBJ whole genome shotgun (WGS) entry which is preliminary data.</text>
</comment>